<organism evidence="1 2">
    <name type="scientific">Bacillus cereus TIAC219</name>
    <dbReference type="NCBI Taxonomy" id="718222"/>
    <lineage>
        <taxon>Bacteria</taxon>
        <taxon>Bacillati</taxon>
        <taxon>Bacillota</taxon>
        <taxon>Bacilli</taxon>
        <taxon>Bacillales</taxon>
        <taxon>Bacillaceae</taxon>
        <taxon>Bacillus</taxon>
        <taxon>Bacillus cereus group</taxon>
    </lineage>
</organism>
<evidence type="ECO:0008006" key="3">
    <source>
        <dbReference type="Google" id="ProtNLM"/>
    </source>
</evidence>
<name>A0ABC9SQM8_BACCE</name>
<protein>
    <recommendedName>
        <fullName evidence="3">Phage protein</fullName>
    </recommendedName>
</protein>
<dbReference type="Proteomes" id="UP000014060">
    <property type="component" value="Unassembled WGS sequence"/>
</dbReference>
<accession>A0ABC9SQM8</accession>
<dbReference type="EMBL" id="AHCJ01000083">
    <property type="protein sequence ID" value="EOQ57848.1"/>
    <property type="molecule type" value="Genomic_DNA"/>
</dbReference>
<proteinExistence type="predicted"/>
<comment type="caution">
    <text evidence="1">The sequence shown here is derived from an EMBL/GenBank/DDBJ whole genome shotgun (WGS) entry which is preliminary data.</text>
</comment>
<evidence type="ECO:0000313" key="1">
    <source>
        <dbReference type="EMBL" id="EOQ57848.1"/>
    </source>
</evidence>
<evidence type="ECO:0000313" key="2">
    <source>
        <dbReference type="Proteomes" id="UP000014060"/>
    </source>
</evidence>
<dbReference type="AlphaFoldDB" id="A0ABC9SQM8"/>
<reference evidence="1 2" key="1">
    <citation type="submission" date="2013-01" db="EMBL/GenBank/DDBJ databases">
        <title>The Genome Sequence of Bacillus cereus TIAC219.</title>
        <authorList>
            <consortium name="The Broad Institute Genome Sequencing Platform"/>
            <consortium name="The Broad Institute Genome Sequencing Center for Infectious Disease"/>
            <person name="Feldgarden M."/>
            <person name="Van der Auwera G.A."/>
            <person name="Mahillon J."/>
            <person name="Duprez V."/>
            <person name="Timmery S."/>
            <person name="Mattelet C."/>
            <person name="Dierick K."/>
            <person name="Sun M."/>
            <person name="Yu Z."/>
            <person name="Zhu L."/>
            <person name="Hu X."/>
            <person name="Shank E.B."/>
            <person name="Swiecicka I."/>
            <person name="Hansen B.M."/>
            <person name="Andrup L."/>
            <person name="Walker B."/>
            <person name="Young S.K."/>
            <person name="Zeng Q."/>
            <person name="Gargeya S."/>
            <person name="Fitzgerald M."/>
            <person name="Haas B."/>
            <person name="Abouelleil A."/>
            <person name="Alvarado L."/>
            <person name="Arachchi H.M."/>
            <person name="Berlin A.M."/>
            <person name="Chapman S.B."/>
            <person name="Dewar J."/>
            <person name="Goldberg J."/>
            <person name="Griggs A."/>
            <person name="Gujja S."/>
            <person name="Hansen M."/>
            <person name="Howarth C."/>
            <person name="Imamovic A."/>
            <person name="Larimer J."/>
            <person name="McCowan C."/>
            <person name="Murphy C."/>
            <person name="Neiman D."/>
            <person name="Pearson M."/>
            <person name="Priest M."/>
            <person name="Roberts A."/>
            <person name="Saif S."/>
            <person name="Shea T."/>
            <person name="Sisk P."/>
            <person name="Sykes S."/>
            <person name="Wortman J."/>
            <person name="Nusbaum C."/>
            <person name="Birren B."/>
        </authorList>
    </citation>
    <scope>NUCLEOTIDE SEQUENCE [LARGE SCALE GENOMIC DNA]</scope>
    <source>
        <strain evidence="1 2">TIAC219</strain>
    </source>
</reference>
<sequence>MQTKTQTKKNLVPIKCELRVAPTNPKAFHLIELKTGREKVVAFGDIFPLKGSKNFLNDLKKDLRIEIVNQVEYFRGVRKAIKEGLMS</sequence>
<dbReference type="RefSeq" id="WP_001193749.1">
    <property type="nucleotide sequence ID" value="NZ_KB976014.1"/>
</dbReference>
<gene>
    <name evidence="1" type="ORF">IAY_06238</name>
</gene>